<sequence>MRVKKGPPDFILFMTTLLLIGIGLIMVFSSSAVTASIRYDDAYFFFKRQLAWATVGVIAMIVIMKINYMRLKDFAIPLMIISVVCLILVITPVGIESKGASRWLGVGPFSFTPSELAKLGMVMFLAKSLTMNLDNMQSFKIGVLPYLVVLAGVCGLIMAQPDLGTSVAIAGTTFFMLMIAGAKFSHLSLLAASGLAAVGAAIAVAPYRMERIIAFVDPWKYASDEGFQTVQSLYALGSGGLFGMGLGMSRQKFFYLPEQHTDFIYAILGEELGFIGAALIIALFLLFAWRGFKIAINAPDNFGSLLAGGITIMITLQAAINIGVVSGFLPVTGITLPFLSYGGTSLLFTMIGVGLILNVSRYSTYR</sequence>
<keyword evidence="4" id="KW-0133">Cell shape</keyword>
<keyword evidence="3 7" id="KW-0812">Transmembrane</keyword>
<dbReference type="EMBL" id="CP046457">
    <property type="protein sequence ID" value="QGT99135.1"/>
    <property type="molecule type" value="Genomic_DNA"/>
</dbReference>
<accession>A0A6I6DCX9</accession>
<dbReference type="GO" id="GO:0005886">
    <property type="term" value="C:plasma membrane"/>
    <property type="evidence" value="ECO:0007669"/>
    <property type="project" value="UniProtKB-SubCell"/>
</dbReference>
<dbReference type="GO" id="GO:0015648">
    <property type="term" value="F:lipid-linked peptidoglycan transporter activity"/>
    <property type="evidence" value="ECO:0007669"/>
    <property type="project" value="TreeGrafter"/>
</dbReference>
<comment type="subcellular location">
    <subcellularLocation>
        <location evidence="1">Cell membrane</location>
        <topology evidence="1">Multi-pass membrane protein</topology>
    </subcellularLocation>
</comment>
<dbReference type="OrthoDB" id="9812661at2"/>
<evidence type="ECO:0000313" key="9">
    <source>
        <dbReference type="Proteomes" id="UP000426444"/>
    </source>
</evidence>
<dbReference type="GO" id="GO:0051301">
    <property type="term" value="P:cell division"/>
    <property type="evidence" value="ECO:0007669"/>
    <property type="project" value="InterPro"/>
</dbReference>
<evidence type="ECO:0000256" key="3">
    <source>
        <dbReference type="ARBA" id="ARBA00022692"/>
    </source>
</evidence>
<feature type="transmembrane region" description="Helical" evidence="7">
    <location>
        <begin position="138"/>
        <end position="159"/>
    </location>
</feature>
<dbReference type="PANTHER" id="PTHR30474">
    <property type="entry name" value="CELL CYCLE PROTEIN"/>
    <property type="match status" value="1"/>
</dbReference>
<dbReference type="NCBIfam" id="TIGR02615">
    <property type="entry name" value="spoVE"/>
    <property type="match status" value="1"/>
</dbReference>
<dbReference type="Proteomes" id="UP000426444">
    <property type="component" value="Chromosome"/>
</dbReference>
<dbReference type="GO" id="GO:0032153">
    <property type="term" value="C:cell division site"/>
    <property type="evidence" value="ECO:0007669"/>
    <property type="project" value="TreeGrafter"/>
</dbReference>
<dbReference type="RefSeq" id="WP_156203060.1">
    <property type="nucleotide sequence ID" value="NZ_CP046457.1"/>
</dbReference>
<keyword evidence="9" id="KW-1185">Reference proteome</keyword>
<feature type="transmembrane region" description="Helical" evidence="7">
    <location>
        <begin position="165"/>
        <end position="182"/>
    </location>
</feature>
<feature type="transmembrane region" description="Helical" evidence="7">
    <location>
        <begin position="49"/>
        <end position="68"/>
    </location>
</feature>
<dbReference type="GO" id="GO:0016757">
    <property type="term" value="F:glycosyltransferase activity"/>
    <property type="evidence" value="ECO:0007669"/>
    <property type="project" value="UniProtKB-KW"/>
</dbReference>
<feature type="transmembrane region" description="Helical" evidence="7">
    <location>
        <begin position="301"/>
        <end position="326"/>
    </location>
</feature>
<dbReference type="Pfam" id="PF01098">
    <property type="entry name" value="FTSW_RODA_SPOVE"/>
    <property type="match status" value="1"/>
</dbReference>
<dbReference type="InterPro" id="IPR001182">
    <property type="entry name" value="FtsW/RodA"/>
</dbReference>
<proteinExistence type="predicted"/>
<dbReference type="EC" id="2.4.1.129" evidence="8"/>
<feature type="transmembrane region" description="Helical" evidence="7">
    <location>
        <begin position="263"/>
        <end position="289"/>
    </location>
</feature>
<dbReference type="InterPro" id="IPR013438">
    <property type="entry name" value="SpoVE"/>
</dbReference>
<dbReference type="GO" id="GO:0008360">
    <property type="term" value="P:regulation of cell shape"/>
    <property type="evidence" value="ECO:0007669"/>
    <property type="project" value="UniProtKB-KW"/>
</dbReference>
<name>A0A6I6DCX9_9FIRM</name>
<evidence type="ECO:0000256" key="4">
    <source>
        <dbReference type="ARBA" id="ARBA00022960"/>
    </source>
</evidence>
<evidence type="ECO:0000313" key="8">
    <source>
        <dbReference type="EMBL" id="QGT99135.1"/>
    </source>
</evidence>
<organism evidence="8 9">
    <name type="scientific">Candidatus Syntrophocurvum alkaliphilum</name>
    <dbReference type="NCBI Taxonomy" id="2293317"/>
    <lineage>
        <taxon>Bacteria</taxon>
        <taxon>Bacillati</taxon>
        <taxon>Bacillota</taxon>
        <taxon>Clostridia</taxon>
        <taxon>Eubacteriales</taxon>
        <taxon>Syntrophomonadaceae</taxon>
        <taxon>Candidatus Syntrophocurvum</taxon>
    </lineage>
</organism>
<keyword evidence="2" id="KW-1003">Cell membrane</keyword>
<evidence type="ECO:0000256" key="6">
    <source>
        <dbReference type="ARBA" id="ARBA00023136"/>
    </source>
</evidence>
<dbReference type="NCBIfam" id="TIGR02614">
    <property type="entry name" value="ftsW"/>
    <property type="match status" value="1"/>
</dbReference>
<keyword evidence="8" id="KW-0328">Glycosyltransferase</keyword>
<dbReference type="KEGG" id="salq:SYNTR_0542"/>
<evidence type="ECO:0000256" key="7">
    <source>
        <dbReference type="SAM" id="Phobius"/>
    </source>
</evidence>
<feature type="transmembrane region" description="Helical" evidence="7">
    <location>
        <begin position="189"/>
        <end position="209"/>
    </location>
</feature>
<dbReference type="GO" id="GO:0009252">
    <property type="term" value="P:peptidoglycan biosynthetic process"/>
    <property type="evidence" value="ECO:0007669"/>
    <property type="project" value="InterPro"/>
</dbReference>
<protein>
    <submittedName>
        <fullName evidence="8">Peptidoglycan glycosyltransferase FtsW</fullName>
        <ecNumber evidence="8">2.4.1.129</ecNumber>
    </submittedName>
</protein>
<evidence type="ECO:0000256" key="2">
    <source>
        <dbReference type="ARBA" id="ARBA00022475"/>
    </source>
</evidence>
<keyword evidence="6 7" id="KW-0472">Membrane</keyword>
<dbReference type="InterPro" id="IPR013437">
    <property type="entry name" value="FtsW"/>
</dbReference>
<keyword evidence="5 7" id="KW-1133">Transmembrane helix</keyword>
<evidence type="ECO:0000256" key="5">
    <source>
        <dbReference type="ARBA" id="ARBA00022989"/>
    </source>
</evidence>
<feature type="transmembrane region" description="Helical" evidence="7">
    <location>
        <begin position="12"/>
        <end position="37"/>
    </location>
</feature>
<reference evidence="9" key="1">
    <citation type="journal article" date="2019" name="Microbiology">
        <title>Complete Genome Sequence of an Uncultured Bacterium of the Candidate Phylum Bipolaricaulota.</title>
        <authorList>
            <person name="Kadnikov V.V."/>
            <person name="Mardanov A.V."/>
            <person name="Beletsky A.V."/>
            <person name="Frank Y.A."/>
            <person name="Karnachuk O.V."/>
            <person name="Ravin N.V."/>
        </authorList>
    </citation>
    <scope>NUCLEOTIDE SEQUENCE [LARGE SCALE GENOMIC DNA]</scope>
</reference>
<feature type="transmembrane region" description="Helical" evidence="7">
    <location>
        <begin position="338"/>
        <end position="359"/>
    </location>
</feature>
<dbReference type="AlphaFoldDB" id="A0A6I6DCX9"/>
<keyword evidence="8" id="KW-0808">Transferase</keyword>
<dbReference type="PANTHER" id="PTHR30474:SF13">
    <property type="entry name" value="STAGE V SPORULATION PROTEIN E"/>
    <property type="match status" value="1"/>
</dbReference>
<feature type="transmembrane region" description="Helical" evidence="7">
    <location>
        <begin position="75"/>
        <end position="95"/>
    </location>
</feature>
<gene>
    <name evidence="8" type="ORF">SYNTR_0542</name>
</gene>
<evidence type="ECO:0000256" key="1">
    <source>
        <dbReference type="ARBA" id="ARBA00004651"/>
    </source>
</evidence>